<protein>
    <submittedName>
        <fullName evidence="3">GPI-mannosyltransferase II complex subunit Pga1</fullName>
    </submittedName>
</protein>
<evidence type="ECO:0000313" key="4">
    <source>
        <dbReference type="Proteomes" id="UP001212411"/>
    </source>
</evidence>
<reference evidence="3 4" key="1">
    <citation type="journal article" date="2023" name="G3 (Bethesda)">
        <title>A high-quality reference genome for the fission yeast Schizosaccharomyces osmophilus.</title>
        <authorList>
            <person name="Jia G.S."/>
            <person name="Zhang W.C."/>
            <person name="Liang Y."/>
            <person name="Liu X.H."/>
            <person name="Rhind N."/>
            <person name="Pidoux A."/>
            <person name="Brysch-Herzberg M."/>
            <person name="Du L.L."/>
        </authorList>
    </citation>
    <scope>NUCLEOTIDE SEQUENCE [LARGE SCALE GENOMIC DNA]</scope>
    <source>
        <strain evidence="3 4">CBS 15793</strain>
    </source>
</reference>
<feature type="signal peptide" evidence="2">
    <location>
        <begin position="1"/>
        <end position="23"/>
    </location>
</feature>
<keyword evidence="1" id="KW-0812">Transmembrane</keyword>
<dbReference type="EMBL" id="CP115611">
    <property type="protein sequence ID" value="WBW72641.1"/>
    <property type="molecule type" value="Genomic_DNA"/>
</dbReference>
<dbReference type="RefSeq" id="XP_056036884.1">
    <property type="nucleotide sequence ID" value="XM_056180784.1"/>
</dbReference>
<dbReference type="KEGG" id="som:SOMG_01991"/>
<dbReference type="GO" id="GO:0005789">
    <property type="term" value="C:endoplasmic reticulum membrane"/>
    <property type="evidence" value="ECO:0007669"/>
    <property type="project" value="TreeGrafter"/>
</dbReference>
<keyword evidence="2" id="KW-0732">Signal</keyword>
<dbReference type="AlphaFoldDB" id="A0AAE9WAD4"/>
<sequence>MANTYSFFFIITFFFHLFGSTLGNTEIINFKATHSNNRSKSCQLKVQEALSQTLLLQPYPIDSEKGISESATIVALQACGLKENAWYQLRASWPAVYPSDIDLAWNDTHCLLHLYASFYSANTSLMKNPRPVPVQIDLDPLILGFLPSSVIPTVIVITALVVSSIPFAFFILKKQKQD</sequence>
<gene>
    <name evidence="3" type="primary">pga1</name>
    <name evidence="3" type="ORF">SOMG_01991</name>
</gene>
<dbReference type="GO" id="GO:0006506">
    <property type="term" value="P:GPI anchor biosynthetic process"/>
    <property type="evidence" value="ECO:0007669"/>
    <property type="project" value="TreeGrafter"/>
</dbReference>
<dbReference type="PANTHER" id="PTHR28022">
    <property type="entry name" value="GPI MANNOSYLTRANSFERASE 2 SUBUNIT PGA1"/>
    <property type="match status" value="1"/>
</dbReference>
<dbReference type="PANTHER" id="PTHR28022:SF1">
    <property type="entry name" value="GPI MANNOSYLTRANSFERASE 2 SUBUNIT PGA1"/>
    <property type="match status" value="1"/>
</dbReference>
<dbReference type="GO" id="GO:0000030">
    <property type="term" value="F:mannosyltransferase activity"/>
    <property type="evidence" value="ECO:0007669"/>
    <property type="project" value="TreeGrafter"/>
</dbReference>
<feature type="transmembrane region" description="Helical" evidence="1">
    <location>
        <begin position="150"/>
        <end position="172"/>
    </location>
</feature>
<evidence type="ECO:0000313" key="3">
    <source>
        <dbReference type="EMBL" id="WBW72641.1"/>
    </source>
</evidence>
<evidence type="ECO:0000256" key="1">
    <source>
        <dbReference type="SAM" id="Phobius"/>
    </source>
</evidence>
<dbReference type="InterPro" id="IPR019433">
    <property type="entry name" value="GPI_ManTrfase_II_coact_Pga1"/>
</dbReference>
<dbReference type="GO" id="GO:0031501">
    <property type="term" value="C:mannosyltransferase complex"/>
    <property type="evidence" value="ECO:0007669"/>
    <property type="project" value="TreeGrafter"/>
</dbReference>
<dbReference type="GeneID" id="80875473"/>
<keyword evidence="1" id="KW-0472">Membrane</keyword>
<feature type="chain" id="PRO_5042289386" evidence="2">
    <location>
        <begin position="24"/>
        <end position="178"/>
    </location>
</feature>
<dbReference type="Proteomes" id="UP001212411">
    <property type="component" value="Chromosome 1"/>
</dbReference>
<name>A0AAE9WAD4_9SCHI</name>
<evidence type="ECO:0000256" key="2">
    <source>
        <dbReference type="SAM" id="SignalP"/>
    </source>
</evidence>
<proteinExistence type="predicted"/>
<keyword evidence="1" id="KW-1133">Transmembrane helix</keyword>
<organism evidence="3 4">
    <name type="scientific">Schizosaccharomyces osmophilus</name>
    <dbReference type="NCBI Taxonomy" id="2545709"/>
    <lineage>
        <taxon>Eukaryota</taxon>
        <taxon>Fungi</taxon>
        <taxon>Dikarya</taxon>
        <taxon>Ascomycota</taxon>
        <taxon>Taphrinomycotina</taxon>
        <taxon>Schizosaccharomycetes</taxon>
        <taxon>Schizosaccharomycetales</taxon>
        <taxon>Schizosaccharomycetaceae</taxon>
        <taxon>Schizosaccharomyces</taxon>
    </lineage>
</organism>
<accession>A0AAE9WAD4</accession>
<keyword evidence="4" id="KW-1185">Reference proteome</keyword>